<organism evidence="2 3">
    <name type="scientific">Artemia franciscana</name>
    <name type="common">Brine shrimp</name>
    <name type="synonym">Artemia sanfranciscana</name>
    <dbReference type="NCBI Taxonomy" id="6661"/>
    <lineage>
        <taxon>Eukaryota</taxon>
        <taxon>Metazoa</taxon>
        <taxon>Ecdysozoa</taxon>
        <taxon>Arthropoda</taxon>
        <taxon>Crustacea</taxon>
        <taxon>Branchiopoda</taxon>
        <taxon>Anostraca</taxon>
        <taxon>Artemiidae</taxon>
        <taxon>Artemia</taxon>
    </lineage>
</organism>
<evidence type="ECO:0000256" key="1">
    <source>
        <dbReference type="SAM" id="SignalP"/>
    </source>
</evidence>
<accession>A0AA88HH70</accession>
<name>A0AA88HH70_ARTSF</name>
<dbReference type="Proteomes" id="UP001187531">
    <property type="component" value="Unassembled WGS sequence"/>
</dbReference>
<keyword evidence="3" id="KW-1185">Reference proteome</keyword>
<protein>
    <submittedName>
        <fullName evidence="2">Uncharacterized protein</fullName>
    </submittedName>
</protein>
<sequence>MTLRKFISLSFILLNIHGSFSCGSKNKAISCKDIDELADLMRTFEETLMKTHSDCKEEKLKLVYNKIRSIILEDVNPKTSEDLLHMLLIEMAQMRETISKSDLDFEPTIAMHDELYKIDGEIRELIYKSKNILFLEKPGNGMNMISNASELRNVSLSCEEITQMEKLLIDGSKKFSESKITCEDKEKEKLFLRAKEKFLLNDTDLKRSSRLEKYMGKIRLLPIPETFDQMATSLKSLENLRLHIKMYMAHIDDIVSKEMCDKNFVQIFKRKFCKKNMIYNLKGPLISSLTDEISWFSKEGFKTFRRHFPQILMNIKLKQGNFISLPLGLDTVQTTRAKNQIDYCSDIGRRARIFLDYAKTTGMYIQLRLFENTARSSNLEAIIENPEEISDCLQSVMEKIDNSSALHSISLFTNQDILMHPAYDKRKNPFLNSKTGVCEGRMGDERLYSETEHDPADVTQTPPISNSSMTTVIYDQQLLGHLLPSVIALAETASLATTQHKTDIGIGRIIFENISDKVSDNDNICKATEHLDFFTLLESPESCWLMNEQNLPKCLQKPVMIVRPGSLIKVPKYSLTNWFMEYIQ</sequence>
<comment type="caution">
    <text evidence="2">The sequence shown here is derived from an EMBL/GenBank/DDBJ whole genome shotgun (WGS) entry which is preliminary data.</text>
</comment>
<dbReference type="PROSITE" id="PS51257">
    <property type="entry name" value="PROKAR_LIPOPROTEIN"/>
    <property type="match status" value="1"/>
</dbReference>
<evidence type="ECO:0000313" key="3">
    <source>
        <dbReference type="Proteomes" id="UP001187531"/>
    </source>
</evidence>
<feature type="chain" id="PRO_5041730953" evidence="1">
    <location>
        <begin position="22"/>
        <end position="584"/>
    </location>
</feature>
<dbReference type="AlphaFoldDB" id="A0AA88HH70"/>
<gene>
    <name evidence="2" type="ORF">QYM36_015806</name>
</gene>
<evidence type="ECO:0000313" key="2">
    <source>
        <dbReference type="EMBL" id="KAK2705541.1"/>
    </source>
</evidence>
<keyword evidence="1" id="KW-0732">Signal</keyword>
<reference evidence="2" key="1">
    <citation type="submission" date="2023-07" db="EMBL/GenBank/DDBJ databases">
        <title>Chromosome-level genome assembly of Artemia franciscana.</title>
        <authorList>
            <person name="Jo E."/>
        </authorList>
    </citation>
    <scope>NUCLEOTIDE SEQUENCE</scope>
    <source>
        <tissue evidence="2">Whole body</tissue>
    </source>
</reference>
<proteinExistence type="predicted"/>
<feature type="signal peptide" evidence="1">
    <location>
        <begin position="1"/>
        <end position="21"/>
    </location>
</feature>
<dbReference type="EMBL" id="JAVRJZ010000020">
    <property type="protein sequence ID" value="KAK2705541.1"/>
    <property type="molecule type" value="Genomic_DNA"/>
</dbReference>